<evidence type="ECO:0000313" key="3">
    <source>
        <dbReference type="Proteomes" id="UP000295707"/>
    </source>
</evidence>
<dbReference type="Proteomes" id="UP000295707">
    <property type="component" value="Unassembled WGS sequence"/>
</dbReference>
<accession>A0A4R1HD10</accession>
<protein>
    <submittedName>
        <fullName evidence="2">Protein PhnA</fullName>
    </submittedName>
</protein>
<gene>
    <name evidence="2" type="ORF">DFR30_1819</name>
</gene>
<dbReference type="PANTHER" id="PTHR30305:SF3">
    <property type="entry name" value="PROTEIN YJDM"/>
    <property type="match status" value="1"/>
</dbReference>
<name>A0A4R1HD10_9GAMM</name>
<sequence length="232" mass="25696">MGREPVRDRGLELVCNDAADFVLVLDQFEVDRQAYRVDKLSIEQTLQERSGSTCELCAATDNLGVYAVPPDAGDSADKCILVCATCREQIEDPDKVDPDHWRCLNDSMWSQVPAVQVMAWRMLTRLHAEGWPQDLLDMLYLDEDMLGWAMSGLTEENDGNTVRHVDSNGAVLEAGDTVTLVKDLDVKGANFTAKRGTAVRGIRLVADNPEQIEGKVSGQQIVILTKFVKKSN</sequence>
<comment type="caution">
    <text evidence="2">The sequence shown here is derived from an EMBL/GenBank/DDBJ whole genome shotgun (WGS) entry which is preliminary data.</text>
</comment>
<dbReference type="InterPro" id="IPR013991">
    <property type="entry name" value="PhnaA_N_proteobac"/>
</dbReference>
<dbReference type="AlphaFoldDB" id="A0A4R1HD10"/>
<dbReference type="SUPFAM" id="SSF82057">
    <property type="entry name" value="Prokaryotic SH3-related domain"/>
    <property type="match status" value="1"/>
</dbReference>
<keyword evidence="3" id="KW-1185">Reference proteome</keyword>
<evidence type="ECO:0000259" key="1">
    <source>
        <dbReference type="SMART" id="SM00782"/>
    </source>
</evidence>
<organism evidence="2 3">
    <name type="scientific">Thiogranum longum</name>
    <dbReference type="NCBI Taxonomy" id="1537524"/>
    <lineage>
        <taxon>Bacteria</taxon>
        <taxon>Pseudomonadati</taxon>
        <taxon>Pseudomonadota</taxon>
        <taxon>Gammaproteobacteria</taxon>
        <taxon>Chromatiales</taxon>
        <taxon>Ectothiorhodospiraceae</taxon>
        <taxon>Thiogranum</taxon>
    </lineage>
</organism>
<feature type="domain" description="PhnA protein N-terminal proteobacterial" evidence="1">
    <location>
        <begin position="45"/>
        <end position="91"/>
    </location>
</feature>
<dbReference type="Gene3D" id="2.30.30.40">
    <property type="entry name" value="SH3 Domains"/>
    <property type="match status" value="1"/>
</dbReference>
<dbReference type="Pfam" id="PF03831">
    <property type="entry name" value="YjdM"/>
    <property type="match status" value="1"/>
</dbReference>
<dbReference type="InterPro" id="IPR013988">
    <property type="entry name" value="YjdM_C"/>
</dbReference>
<dbReference type="SMART" id="SM00782">
    <property type="entry name" value="PhnA_Zn_Ribbon"/>
    <property type="match status" value="1"/>
</dbReference>
<dbReference type="EMBL" id="SMFX01000001">
    <property type="protein sequence ID" value="TCK18541.1"/>
    <property type="molecule type" value="Genomic_DNA"/>
</dbReference>
<evidence type="ECO:0000313" key="2">
    <source>
        <dbReference type="EMBL" id="TCK18541.1"/>
    </source>
</evidence>
<reference evidence="2 3" key="1">
    <citation type="submission" date="2019-03" db="EMBL/GenBank/DDBJ databases">
        <title>Genomic Encyclopedia of Type Strains, Phase IV (KMG-IV): sequencing the most valuable type-strain genomes for metagenomic binning, comparative biology and taxonomic classification.</title>
        <authorList>
            <person name="Goeker M."/>
        </authorList>
    </citation>
    <scope>NUCLEOTIDE SEQUENCE [LARGE SCALE GENOMIC DNA]</scope>
    <source>
        <strain evidence="2 3">DSM 19610</strain>
    </source>
</reference>
<proteinExistence type="predicted"/>
<dbReference type="PANTHER" id="PTHR30305">
    <property type="entry name" value="PROTEIN YJDM-RELATED"/>
    <property type="match status" value="1"/>
</dbReference>